<protein>
    <submittedName>
        <fullName evidence="2">Glycosyltransferase</fullName>
    </submittedName>
</protein>
<dbReference type="EMBL" id="WTUX01000069">
    <property type="protein sequence ID" value="MZR15480.1"/>
    <property type="molecule type" value="Genomic_DNA"/>
</dbReference>
<dbReference type="InterPro" id="IPR050834">
    <property type="entry name" value="Glycosyltransf_2"/>
</dbReference>
<keyword evidence="3" id="KW-1185">Reference proteome</keyword>
<dbReference type="Pfam" id="PF00535">
    <property type="entry name" value="Glycos_transf_2"/>
    <property type="match status" value="1"/>
</dbReference>
<dbReference type="Gene3D" id="3.90.550.10">
    <property type="entry name" value="Spore Coat Polysaccharide Biosynthesis Protein SpsA, Chain A"/>
    <property type="match status" value="1"/>
</dbReference>
<dbReference type="CDD" id="cd06433">
    <property type="entry name" value="GT_2_WfgS_like"/>
    <property type="match status" value="1"/>
</dbReference>
<sequence>MTAGAIPQGTPTLSIVIATYNCADTLQACLDSIHAQSWPGIEIVVADGGSTDGTVELIRANADRLGPWVSEPDRGIYDAWNKALELAGGDWIHFLGGDDRLHARDSIARAMTRIADLPDAVTLAYGQVRFVRADGSSRMMGAPWETLAPRMQSEMSLPHQGIFHARRLFDRHGGFDDGFRIAGDYNLIMRAVAEHPPAYLGDVVIADQHAGGTSGLRRSRIATLREFRRVQRALGLPVRPRWVWAYAKGLGWRALSRFIDVGAGA</sequence>
<evidence type="ECO:0000313" key="3">
    <source>
        <dbReference type="Proteomes" id="UP000467322"/>
    </source>
</evidence>
<gene>
    <name evidence="2" type="ORF">GQE99_20920</name>
</gene>
<comment type="caution">
    <text evidence="2">The sequence shown here is derived from an EMBL/GenBank/DDBJ whole genome shotgun (WGS) entry which is preliminary data.</text>
</comment>
<dbReference type="InterPro" id="IPR029044">
    <property type="entry name" value="Nucleotide-diphossugar_trans"/>
</dbReference>
<evidence type="ECO:0000259" key="1">
    <source>
        <dbReference type="Pfam" id="PF00535"/>
    </source>
</evidence>
<dbReference type="Proteomes" id="UP000467322">
    <property type="component" value="Unassembled WGS sequence"/>
</dbReference>
<dbReference type="AlphaFoldDB" id="A0A845M560"/>
<proteinExistence type="predicted"/>
<name>A0A845M560_9RHOB</name>
<dbReference type="SUPFAM" id="SSF53448">
    <property type="entry name" value="Nucleotide-diphospho-sugar transferases"/>
    <property type="match status" value="1"/>
</dbReference>
<feature type="domain" description="Glycosyltransferase 2-like" evidence="1">
    <location>
        <begin position="14"/>
        <end position="124"/>
    </location>
</feature>
<reference evidence="2 3" key="1">
    <citation type="submission" date="2019-12" db="EMBL/GenBank/DDBJ databases">
        <title>Maritimibacter sp. nov. sp. isolated from sea sand.</title>
        <authorList>
            <person name="Kim J."/>
            <person name="Jeong S.E."/>
            <person name="Jung H.S."/>
            <person name="Jeon C.O."/>
        </authorList>
    </citation>
    <scope>NUCLEOTIDE SEQUENCE [LARGE SCALE GENOMIC DNA]</scope>
    <source>
        <strain evidence="2 3">DP07</strain>
    </source>
</reference>
<dbReference type="RefSeq" id="WP_161353868.1">
    <property type="nucleotide sequence ID" value="NZ_WTUX01000069.1"/>
</dbReference>
<dbReference type="GO" id="GO:0016740">
    <property type="term" value="F:transferase activity"/>
    <property type="evidence" value="ECO:0007669"/>
    <property type="project" value="UniProtKB-KW"/>
</dbReference>
<dbReference type="InterPro" id="IPR001173">
    <property type="entry name" value="Glyco_trans_2-like"/>
</dbReference>
<dbReference type="PANTHER" id="PTHR43685">
    <property type="entry name" value="GLYCOSYLTRANSFERASE"/>
    <property type="match status" value="1"/>
</dbReference>
<keyword evidence="2" id="KW-0808">Transferase</keyword>
<dbReference type="PANTHER" id="PTHR43685:SF2">
    <property type="entry name" value="GLYCOSYLTRANSFERASE 2-LIKE DOMAIN-CONTAINING PROTEIN"/>
    <property type="match status" value="1"/>
</dbReference>
<organism evidence="2 3">
    <name type="scientific">Maritimibacter harenae</name>
    <dbReference type="NCBI Taxonomy" id="2606218"/>
    <lineage>
        <taxon>Bacteria</taxon>
        <taxon>Pseudomonadati</taxon>
        <taxon>Pseudomonadota</taxon>
        <taxon>Alphaproteobacteria</taxon>
        <taxon>Rhodobacterales</taxon>
        <taxon>Roseobacteraceae</taxon>
        <taxon>Maritimibacter</taxon>
    </lineage>
</organism>
<evidence type="ECO:0000313" key="2">
    <source>
        <dbReference type="EMBL" id="MZR15480.1"/>
    </source>
</evidence>
<accession>A0A845M560</accession>